<keyword evidence="8 17" id="KW-0378">Hydrolase</keyword>
<dbReference type="InterPro" id="IPR027268">
    <property type="entry name" value="Peptidase_M4/M1_CTD_sf"/>
</dbReference>
<keyword evidence="12" id="KW-0325">Glycoprotein</keyword>
<dbReference type="GO" id="GO:0006508">
    <property type="term" value="P:proteolysis"/>
    <property type="evidence" value="ECO:0007669"/>
    <property type="project" value="UniProtKB-KW"/>
</dbReference>
<dbReference type="GO" id="GO:0005615">
    <property type="term" value="C:extracellular space"/>
    <property type="evidence" value="ECO:0007669"/>
    <property type="project" value="TreeGrafter"/>
</dbReference>
<dbReference type="SUPFAM" id="SSF55486">
    <property type="entry name" value="Metalloproteases ('zincins'), catalytic domain"/>
    <property type="match status" value="1"/>
</dbReference>
<dbReference type="Gene3D" id="2.60.40.1730">
    <property type="entry name" value="tricorn interacting facor f3 domain"/>
    <property type="match status" value="1"/>
</dbReference>
<dbReference type="GO" id="GO:0042277">
    <property type="term" value="F:peptide binding"/>
    <property type="evidence" value="ECO:0007669"/>
    <property type="project" value="TreeGrafter"/>
</dbReference>
<evidence type="ECO:0000256" key="9">
    <source>
        <dbReference type="ARBA" id="ARBA00022833"/>
    </source>
</evidence>
<keyword evidence="9 15" id="KW-0862">Zinc</keyword>
<comment type="subcellular location">
    <subcellularLocation>
        <location evidence="1">Cell membrane</location>
        <topology evidence="1">Lipid-anchor</topology>
        <topology evidence="1">GPI-anchor</topology>
    </subcellularLocation>
</comment>
<keyword evidence="23" id="KW-1185">Reference proteome</keyword>
<evidence type="ECO:0000259" key="19">
    <source>
        <dbReference type="Pfam" id="PF01433"/>
    </source>
</evidence>
<gene>
    <name evidence="22" type="ORF">GE061_017692</name>
</gene>
<dbReference type="InterPro" id="IPR050344">
    <property type="entry name" value="Peptidase_M1_aminopeptidases"/>
</dbReference>
<dbReference type="GO" id="GO:0070006">
    <property type="term" value="F:metalloaminopeptidase activity"/>
    <property type="evidence" value="ECO:0007669"/>
    <property type="project" value="TreeGrafter"/>
</dbReference>
<feature type="binding site" evidence="15">
    <location>
        <position position="337"/>
    </location>
    <ligand>
        <name>Zn(2+)</name>
        <dbReference type="ChEBI" id="CHEBI:29105"/>
        <note>catalytic</note>
    </ligand>
</feature>
<keyword evidence="10 17" id="KW-0482">Metalloprotease</keyword>
<accession>A0A8S9XD12</accession>
<evidence type="ECO:0000256" key="6">
    <source>
        <dbReference type="ARBA" id="ARBA00022723"/>
    </source>
</evidence>
<dbReference type="PRINTS" id="PR00756">
    <property type="entry name" value="ALADIPTASE"/>
</dbReference>
<name>A0A8S9XD12_APOLU</name>
<keyword evidence="5 17" id="KW-0645">Protease</keyword>
<dbReference type="Proteomes" id="UP000466442">
    <property type="component" value="Unassembled WGS sequence"/>
</dbReference>
<keyword evidence="4" id="KW-0336">GPI-anchor</keyword>
<dbReference type="Gene3D" id="1.10.390.10">
    <property type="entry name" value="Neutral Protease Domain 2"/>
    <property type="match status" value="1"/>
</dbReference>
<feature type="domain" description="Aminopeptidase N-like N-terminal" evidence="21">
    <location>
        <begin position="45"/>
        <end position="222"/>
    </location>
</feature>
<dbReference type="InterPro" id="IPR045357">
    <property type="entry name" value="Aminopeptidase_N-like_N"/>
</dbReference>
<evidence type="ECO:0000256" key="8">
    <source>
        <dbReference type="ARBA" id="ARBA00022801"/>
    </source>
</evidence>
<feature type="domain" description="Peptidase M1 membrane alanine aminopeptidase" evidence="19">
    <location>
        <begin position="266"/>
        <end position="487"/>
    </location>
</feature>
<evidence type="ECO:0000256" key="10">
    <source>
        <dbReference type="ARBA" id="ARBA00023049"/>
    </source>
</evidence>
<keyword evidence="11" id="KW-0472">Membrane</keyword>
<evidence type="ECO:0000256" key="14">
    <source>
        <dbReference type="PIRSR" id="PIRSR634016-1"/>
    </source>
</evidence>
<dbReference type="GO" id="GO:0008270">
    <property type="term" value="F:zinc ion binding"/>
    <property type="evidence" value="ECO:0007669"/>
    <property type="project" value="UniProtKB-UniRule"/>
</dbReference>
<organism evidence="22 23">
    <name type="scientific">Apolygus lucorum</name>
    <name type="common">Small green plant bug</name>
    <name type="synonym">Lygocoris lucorum</name>
    <dbReference type="NCBI Taxonomy" id="248454"/>
    <lineage>
        <taxon>Eukaryota</taxon>
        <taxon>Metazoa</taxon>
        <taxon>Ecdysozoa</taxon>
        <taxon>Arthropoda</taxon>
        <taxon>Hexapoda</taxon>
        <taxon>Insecta</taxon>
        <taxon>Pterygota</taxon>
        <taxon>Neoptera</taxon>
        <taxon>Paraneoptera</taxon>
        <taxon>Hemiptera</taxon>
        <taxon>Heteroptera</taxon>
        <taxon>Panheteroptera</taxon>
        <taxon>Cimicomorpha</taxon>
        <taxon>Miridae</taxon>
        <taxon>Mirini</taxon>
        <taxon>Apolygus</taxon>
    </lineage>
</organism>
<evidence type="ECO:0000256" key="12">
    <source>
        <dbReference type="ARBA" id="ARBA00023180"/>
    </source>
</evidence>
<protein>
    <recommendedName>
        <fullName evidence="17">Aminopeptidase</fullName>
        <ecNumber evidence="17">3.4.11.-</ecNumber>
    </recommendedName>
</protein>
<evidence type="ECO:0000256" key="2">
    <source>
        <dbReference type="ARBA" id="ARBA00010136"/>
    </source>
</evidence>
<proteinExistence type="inferred from homology"/>
<keyword evidence="3" id="KW-1003">Cell membrane</keyword>
<evidence type="ECO:0000256" key="16">
    <source>
        <dbReference type="PIRSR" id="PIRSR634016-4"/>
    </source>
</evidence>
<keyword evidence="17" id="KW-0031">Aminopeptidase</keyword>
<evidence type="ECO:0000313" key="23">
    <source>
        <dbReference type="Proteomes" id="UP000466442"/>
    </source>
</evidence>
<comment type="cofactor">
    <cofactor evidence="15 17">
        <name>Zn(2+)</name>
        <dbReference type="ChEBI" id="CHEBI:29105"/>
    </cofactor>
    <text evidence="15 17">Binds 1 zinc ion per subunit.</text>
</comment>
<comment type="similarity">
    <text evidence="2 17">Belongs to the peptidase M1 family.</text>
</comment>
<feature type="site" description="Transition state stabilizer" evidence="16">
    <location>
        <position position="417"/>
    </location>
</feature>
<dbReference type="PANTHER" id="PTHR11533:SF21">
    <property type="entry name" value="AMINOPEPTIDASE"/>
    <property type="match status" value="1"/>
</dbReference>
<evidence type="ECO:0000256" key="15">
    <source>
        <dbReference type="PIRSR" id="PIRSR634016-3"/>
    </source>
</evidence>
<dbReference type="GO" id="GO:0043171">
    <property type="term" value="P:peptide catabolic process"/>
    <property type="evidence" value="ECO:0007669"/>
    <property type="project" value="TreeGrafter"/>
</dbReference>
<feature type="active site" description="Proton acceptor" evidence="14">
    <location>
        <position position="334"/>
    </location>
</feature>
<evidence type="ECO:0000313" key="22">
    <source>
        <dbReference type="EMBL" id="KAF6206459.1"/>
    </source>
</evidence>
<evidence type="ECO:0000256" key="5">
    <source>
        <dbReference type="ARBA" id="ARBA00022670"/>
    </source>
</evidence>
<dbReference type="EMBL" id="WIXP02000008">
    <property type="protein sequence ID" value="KAF6206459.1"/>
    <property type="molecule type" value="Genomic_DNA"/>
</dbReference>
<reference evidence="22" key="1">
    <citation type="journal article" date="2021" name="Mol. Ecol. Resour.">
        <title>Apolygus lucorum genome provides insights into omnivorousness and mesophyll feeding.</title>
        <authorList>
            <person name="Liu Y."/>
            <person name="Liu H."/>
            <person name="Wang H."/>
            <person name="Huang T."/>
            <person name="Liu B."/>
            <person name="Yang B."/>
            <person name="Yin L."/>
            <person name="Li B."/>
            <person name="Zhang Y."/>
            <person name="Zhang S."/>
            <person name="Jiang F."/>
            <person name="Zhang X."/>
            <person name="Ren Y."/>
            <person name="Wang B."/>
            <person name="Wang S."/>
            <person name="Lu Y."/>
            <person name="Wu K."/>
            <person name="Fan W."/>
            <person name="Wang G."/>
        </authorList>
    </citation>
    <scope>NUCLEOTIDE SEQUENCE</scope>
    <source>
        <strain evidence="22">12Hb</strain>
    </source>
</reference>
<dbReference type="OrthoDB" id="510539at2759"/>
<feature type="signal peptide" evidence="18">
    <location>
        <begin position="1"/>
        <end position="20"/>
    </location>
</feature>
<evidence type="ECO:0000256" key="3">
    <source>
        <dbReference type="ARBA" id="ARBA00022475"/>
    </source>
</evidence>
<keyword evidence="13" id="KW-0449">Lipoprotein</keyword>
<feature type="domain" description="ERAP1-like C-terminal" evidence="20">
    <location>
        <begin position="562"/>
        <end position="840"/>
    </location>
</feature>
<feature type="binding site" evidence="15">
    <location>
        <position position="333"/>
    </location>
    <ligand>
        <name>Zn(2+)</name>
        <dbReference type="ChEBI" id="CHEBI:29105"/>
        <note>catalytic</note>
    </ligand>
</feature>
<dbReference type="GO" id="GO:0005737">
    <property type="term" value="C:cytoplasm"/>
    <property type="evidence" value="ECO:0007669"/>
    <property type="project" value="TreeGrafter"/>
</dbReference>
<dbReference type="AlphaFoldDB" id="A0A8S9XD12"/>
<dbReference type="Gene3D" id="1.25.50.20">
    <property type="match status" value="1"/>
</dbReference>
<evidence type="ECO:0000256" key="17">
    <source>
        <dbReference type="RuleBase" id="RU364040"/>
    </source>
</evidence>
<feature type="binding site" evidence="15">
    <location>
        <position position="356"/>
    </location>
    <ligand>
        <name>Zn(2+)</name>
        <dbReference type="ChEBI" id="CHEBI:29105"/>
        <note>catalytic</note>
    </ligand>
</feature>
<dbReference type="GO" id="GO:0005886">
    <property type="term" value="C:plasma membrane"/>
    <property type="evidence" value="ECO:0007669"/>
    <property type="project" value="UniProtKB-SubCell"/>
</dbReference>
<dbReference type="Pfam" id="PF11838">
    <property type="entry name" value="ERAP1_C"/>
    <property type="match status" value="1"/>
</dbReference>
<evidence type="ECO:0000259" key="21">
    <source>
        <dbReference type="Pfam" id="PF17900"/>
    </source>
</evidence>
<dbReference type="InterPro" id="IPR042097">
    <property type="entry name" value="Aminopeptidase_N-like_N_sf"/>
</dbReference>
<dbReference type="FunFam" id="2.60.40.1910:FF:000008">
    <property type="entry name" value="Aminopeptidase"/>
    <property type="match status" value="1"/>
</dbReference>
<dbReference type="InterPro" id="IPR001930">
    <property type="entry name" value="Peptidase_M1"/>
</dbReference>
<evidence type="ECO:0000256" key="7">
    <source>
        <dbReference type="ARBA" id="ARBA00022729"/>
    </source>
</evidence>
<evidence type="ECO:0000256" key="1">
    <source>
        <dbReference type="ARBA" id="ARBA00004609"/>
    </source>
</evidence>
<evidence type="ECO:0000256" key="4">
    <source>
        <dbReference type="ARBA" id="ARBA00022622"/>
    </source>
</evidence>
<evidence type="ECO:0000256" key="18">
    <source>
        <dbReference type="SAM" id="SignalP"/>
    </source>
</evidence>
<dbReference type="Pfam" id="PF17900">
    <property type="entry name" value="Peptidase_M1_N"/>
    <property type="match status" value="1"/>
</dbReference>
<dbReference type="InterPro" id="IPR024571">
    <property type="entry name" value="ERAP1-like_C_dom"/>
</dbReference>
<keyword evidence="6 15" id="KW-0479">Metal-binding</keyword>
<evidence type="ECO:0000259" key="20">
    <source>
        <dbReference type="Pfam" id="PF11838"/>
    </source>
</evidence>
<feature type="chain" id="PRO_5035772441" description="Aminopeptidase" evidence="18">
    <location>
        <begin position="21"/>
        <end position="904"/>
    </location>
</feature>
<dbReference type="PANTHER" id="PTHR11533">
    <property type="entry name" value="PROTEASE M1 ZINC METALLOPROTEASE"/>
    <property type="match status" value="1"/>
</dbReference>
<dbReference type="EC" id="3.4.11.-" evidence="17"/>
<dbReference type="SUPFAM" id="SSF63737">
    <property type="entry name" value="Leukotriene A4 hydrolase N-terminal domain"/>
    <property type="match status" value="1"/>
</dbReference>
<comment type="caution">
    <text evidence="22">The sequence shown here is derived from an EMBL/GenBank/DDBJ whole genome shotgun (WGS) entry which is preliminary data.</text>
</comment>
<evidence type="ECO:0000256" key="11">
    <source>
        <dbReference type="ARBA" id="ARBA00023136"/>
    </source>
</evidence>
<keyword evidence="7 18" id="KW-0732">Signal</keyword>
<dbReference type="InterPro" id="IPR034016">
    <property type="entry name" value="M1_APN-typ"/>
</dbReference>
<sequence length="904" mass="103597">MSRLCFIFVGLMMAVEISFSIRPIDDHVDSGKCTGEISAGNSPFVPQLYSLYLDLNPEQKTFRGVVSILGSLSNNTDAITLHSVNLNVLSVRVNSIDLDTSTWFMDEGSLTLSVPQEVLDYSSLENVIVGVTYEGTFNDSDGIHMQYYDESDRNRWIIFTDLEPIGARTVFPCIDLPKYKAKFDISIKNPGKRLIVLSNMPRRSRDHKVVKFETTPLMSTYLVSFVICDYVPVRATLGEYQSREITTWVPREMHNTYSAILVGNLVPKLLEYLEDYTANNYSLPKLDMFVVMDMPGVGGMENWGLIMYQADSLMQGKRSSASDIRRVYFTIAHELAHNWFGNSVTVADWCGMWLQEAIPTFLHGQIPDKHSHDLDMVNRVKWMARKDVMSSECFFYDYSYPLRSVGDDDTLFSSWRYYKGASLLFMIESIVTPKVFQGALRSFINKYNNSFVIEDDLWNVVERQVGEGGVQRKLNAPTSLNEIAKTWVTYKSHPVVILNRNKDGSLSVSQKICTPNDTKGEWWIPISYTTSKEANFTNTIPRAWIAPMSKTDLNITLQNDEWIILNIMGTGFYRVQYDRVTWELLLAQLKRDAVAEAGKAVIPAFQRAMLVDDSFYLERTGDSLVRAFEILGGVKDETDALVWEAVQNNVVFNHAVFPEAEKALFSKYIHYLMGNVFSRVSDVKLWEKAYYFQVELLDERSLRESIFDLALAMELPAVFNFSRDIALQVINNTFDEKIIPAEVKAKFWCAAASTENSDIFEHLMVAYDSETKEKKKAQLLEYLMCSKIHTRTLLDLLVQSDGEKIKGRLRKTFKEFLVAHWPNECEEILAFVDENRKLLVDDESQLAIEFQPYVKSPLPACLAKTNQVFRLNSTDDSPDNGQEFQRLYGLKPLNWLKNHERFWS</sequence>
<dbReference type="Gene3D" id="2.60.40.1910">
    <property type="match status" value="1"/>
</dbReference>
<dbReference type="Pfam" id="PF01433">
    <property type="entry name" value="Peptidase_M1"/>
    <property type="match status" value="1"/>
</dbReference>
<dbReference type="GO" id="GO:0098552">
    <property type="term" value="C:side of membrane"/>
    <property type="evidence" value="ECO:0007669"/>
    <property type="project" value="UniProtKB-KW"/>
</dbReference>
<dbReference type="CDD" id="cd09601">
    <property type="entry name" value="M1_APN-Q_like"/>
    <property type="match status" value="1"/>
</dbReference>
<evidence type="ECO:0000256" key="13">
    <source>
        <dbReference type="ARBA" id="ARBA00023288"/>
    </source>
</evidence>
<dbReference type="InterPro" id="IPR014782">
    <property type="entry name" value="Peptidase_M1_dom"/>
</dbReference>